<dbReference type="SUPFAM" id="SSF52402">
    <property type="entry name" value="Adenine nucleotide alpha hydrolases-like"/>
    <property type="match status" value="1"/>
</dbReference>
<keyword evidence="1" id="KW-0812">Transmembrane</keyword>
<dbReference type="RefSeq" id="WP_014886798.1">
    <property type="nucleotide sequence ID" value="NC_018414.1"/>
</dbReference>
<name>J7GS06_CARRU</name>
<gene>
    <name evidence="2" type="primary">tilS</name>
    <name evidence="2" type="ORF">A33U_023</name>
</gene>
<evidence type="ECO:0000313" key="2">
    <source>
        <dbReference type="EMBL" id="AFP83497.1"/>
    </source>
</evidence>
<dbReference type="EMBL" id="CP003541">
    <property type="protein sequence ID" value="AFP83497.1"/>
    <property type="molecule type" value="Genomic_DNA"/>
</dbReference>
<accession>J7GS06</accession>
<organism evidence="2 3">
    <name type="scientific">Candidatus Carsonella ruddii CE isolate Thao2000</name>
    <dbReference type="NCBI Taxonomy" id="1202536"/>
    <lineage>
        <taxon>Bacteria</taxon>
        <taxon>Pseudomonadati</taxon>
        <taxon>Pseudomonadota</taxon>
        <taxon>Gammaproteobacteria</taxon>
        <taxon>Oceanospirillales</taxon>
        <taxon>Halomonadaceae</taxon>
        <taxon>Zymobacter group</taxon>
        <taxon>Candidatus Carsonella</taxon>
    </lineage>
</organism>
<feature type="transmembrane region" description="Helical" evidence="1">
    <location>
        <begin position="43"/>
        <end position="63"/>
    </location>
</feature>
<dbReference type="KEGG" id="cru:A33U_023"/>
<keyword evidence="1" id="KW-1133">Transmembrane helix</keyword>
<dbReference type="OrthoDB" id="6183216at2"/>
<dbReference type="Proteomes" id="UP000003932">
    <property type="component" value="Chromosome"/>
</dbReference>
<evidence type="ECO:0000256" key="1">
    <source>
        <dbReference type="SAM" id="Phobius"/>
    </source>
</evidence>
<reference evidence="2 3" key="1">
    <citation type="journal article" date="2012" name="Mol. Biol. Evol.">
        <title>Genome reduction and co-evolution between the primary and secondary bacterial symbionts of psyllids.</title>
        <authorList>
            <person name="Sloan D.B."/>
            <person name="Moran N.A."/>
        </authorList>
    </citation>
    <scope>NUCLEOTIDE SEQUENCE [LARGE SCALE GENOMIC DNA]</scope>
    <source>
        <strain evidence="2 3">CE</strain>
    </source>
</reference>
<dbReference type="HOGENOM" id="CLU_1640685_0_0_6"/>
<evidence type="ECO:0000313" key="3">
    <source>
        <dbReference type="Proteomes" id="UP000003932"/>
    </source>
</evidence>
<dbReference type="PATRIC" id="fig|1202536.3.peg.22"/>
<protein>
    <submittedName>
        <fullName evidence="2">Putative tRNA(Ile)-lysidine synthase</fullName>
    </submittedName>
</protein>
<proteinExistence type="predicted"/>
<sequence length="175" mass="22064">MKNIFLIKKINNLFSFGKDSIYFFFNCYFKKKKFIYFNYNLNIFKNLFLIYKILKISILIIIFKKNFFNEFFLRKLKFSFLKKKKNIIFTNHHYLDNLEYKIIKFLKNKILINYYNNWFFKKNFLIKPYIYIFLKNYNLSIIDKTNKNIFIERNFIRCLISKFLKNRKKIFYIKK</sequence>
<dbReference type="STRING" id="1202536.A33U_023"/>
<keyword evidence="1" id="KW-0472">Membrane</keyword>
<dbReference type="AlphaFoldDB" id="J7GS06"/>